<feature type="region of interest" description="Disordered" evidence="3">
    <location>
        <begin position="1876"/>
        <end position="1999"/>
    </location>
</feature>
<feature type="region of interest" description="Disordered" evidence="3">
    <location>
        <begin position="1"/>
        <end position="40"/>
    </location>
</feature>
<evidence type="ECO:0000256" key="1">
    <source>
        <dbReference type="ARBA" id="ARBA00022603"/>
    </source>
</evidence>
<feature type="compositionally biased region" description="Basic and acidic residues" evidence="3">
    <location>
        <begin position="28"/>
        <end position="40"/>
    </location>
</feature>
<feature type="compositionally biased region" description="Basic and acidic residues" evidence="3">
    <location>
        <begin position="634"/>
        <end position="648"/>
    </location>
</feature>
<reference evidence="4" key="1">
    <citation type="submission" date="2022-10" db="EMBL/GenBank/DDBJ databases">
        <authorList>
            <person name="Chen Y."/>
            <person name="Dougan E. K."/>
            <person name="Chan C."/>
            <person name="Rhodes N."/>
            <person name="Thang M."/>
        </authorList>
    </citation>
    <scope>NUCLEOTIDE SEQUENCE</scope>
</reference>
<dbReference type="EMBL" id="CAMXCT010000478">
    <property type="protein sequence ID" value="CAI3979349.1"/>
    <property type="molecule type" value="Genomic_DNA"/>
</dbReference>
<keyword evidence="1" id="KW-0489">Methyltransferase</keyword>
<feature type="compositionally biased region" description="Basic and acidic residues" evidence="3">
    <location>
        <begin position="1884"/>
        <end position="1897"/>
    </location>
</feature>
<dbReference type="GO" id="GO:0032259">
    <property type="term" value="P:methylation"/>
    <property type="evidence" value="ECO:0007669"/>
    <property type="project" value="UniProtKB-KW"/>
</dbReference>
<feature type="compositionally biased region" description="Basic and acidic residues" evidence="3">
    <location>
        <begin position="1974"/>
        <end position="1999"/>
    </location>
</feature>
<name>A0A9P1BTT8_9DINO</name>
<accession>A0A9P1BTT8</accession>
<feature type="compositionally biased region" description="Basic residues" evidence="3">
    <location>
        <begin position="1901"/>
        <end position="1911"/>
    </location>
</feature>
<feature type="compositionally biased region" description="Basic and acidic residues" evidence="3">
    <location>
        <begin position="1912"/>
        <end position="1941"/>
    </location>
</feature>
<keyword evidence="2" id="KW-0808">Transferase</keyword>
<evidence type="ECO:0000313" key="5">
    <source>
        <dbReference type="EMBL" id="CAL1132724.1"/>
    </source>
</evidence>
<proteinExistence type="predicted"/>
<sequence length="2145" mass="238417">MMEPETDLSFSACSFHGGSAVETPTKQTKSEPPDIIDQESKQEMREVFVKKWQRNGKGWQNRFLIGNCLPEGVKPRTAAAQQLAKQPWVFGAKSGCGCLPCSKANTGTEWGLAQAGLVPKFRACFWQKHQESKSHIDAVKMMLGIGAEFPGAPPLEEFESLLKKLQSGSSMRSCADFKGQSSDKASLMAWCLHEERYDTRFGILGMARATREVLRRFCTKYNDPPRHYAGPKPEINEGLFDKVRKRVEIVLTDAAANELLASNVTRGARDPNIEGPGAEVLLPCLKLVARDHAHAFRRVIQRPCRATDHLSALMAEHVLGANSPVRIIDGSFIFRQWFDDEAKHRFESHTAPLCRLLSNLPAVLATVQRICQARKDQTGSALQTWLENLTAQELVQLGMLADVMDESLLLIRQVDNEECDSAEIGNYVQSFADRIQMLIVQRAIMTTTGYTKLVMDLLAEGKLKFFACGVARRLGPCQAESIEQCFKNMEVFSLKRVSKADTFFQSSADSSVERLAKFFEVSSGGFQEQLHRLRPLAEKRCRDINGGTREAWTATMKAIAATQSRNSLQESYPTADIAPVMHRYLAWQASTSGVEQNFARGERKNAFGQTPASDVFEERALKLMLSACRKRKSERMDKDIKRPKKNEDPSSTEAAFKRARRDSVANAVEKDWDQSLSFNLDEDPSHELWAEAHEKEFEFQKKKQREHMVSAYQEGLLQESEVDQEAVETTLAKEKERDKLLVREGKVQRSFADKMHGPLEWEHLSGKTAWVASDIQEDKLDVALQQLNITKTQERTNADALIVKDAANMPERARLFAAGLGLIVMDACLFNGQQGFKVKFKKACGTPRTLFFTAAFKNQHNEFEKNVRSLLNKPVKFSQWKLAKNRPIAAMVQYALFIRKPWCEKIFDEGKSWELRSYPLPANKKGHCPFSSLPADSIWIEANPASSGEGTTSRYVDDEEKALVAQLVGAGKTKKEAEESAAQAKEAQVKAMTEAKMQRSQAKKAGIPQAAAAGGMHGNGQPALTNLNMPADAQKNQGYYESLMEAVNTILKCPKFSDIRVAEPLAITDGVGASSGVQAVFNQQEAKIALQKEGAYRSAINLFWLDPFGSPTPTVPLSKKRVQELGAFAFPGYKPAHLADSFCVGVDAPDTDFHALKGNWRPVSPEEMHHCILFTLAAAIDSGKVDDAVLDQWRTMILSCPVMITLMDGGPDQLFWQAFKKRQQVVANYEACRRTARQLAYEVASLKAQKEAESGEILSIKDLSDMFALHQSDMAVSSKRTDMADGCVKDCIFVFEKMLSDPVCNACLDILEEKYGLSSPLNSLQKMRVIIEKSESTPTRQWIMEVITDMVLNGQIDRETISKSYLQGSGTNASLVELLKLKLQTVKHFLQVEMPRSQFHVPDLKLIEQKILTVADYRAYVTPGKAGNSEADNKWMGTLKCSSIACLKLVEDILYTTTLNGPMIALLRKGKGASPLELLEIETFSLRWKAAVTTKDNEIAAERALDSKQKDQEMEEETDECKKIALGSVQAEPSKYQRGSPQHYTATAAQQVQIYVSLVAEPPTLAGVARVVEESQLSGKFQGVQGKSCIMIHFDVQLFAEAAKRPDRRSPALTSALLKKLVHGAIKGRGGSPNQKVGPDHYDKPLDGDFIILNDGGRNMIDVLMSPFKTKDAKGAALAHYLEESVEAKRKLNRGMTNQIQRWHVVSTESMASWLPERKHTKYPGTNRGNCIGWIGLGSQADEWTMTYGQKTFGNGNHMITFWKDMYGAKMMGGSDAAVDDGKEEERSDDSFEPAFYHHLPEVLYSDTIGTYEIRGCLDLTPGCGDLARACLLGRVPYLGLAMTDQHCSLLKAQLVEFVKMQMRSEGSTYYSPEWAAASDSATAEEKKRKSEPDPKIQPKPPKKPKNKNKNKKDDGELLEDSVDKPAKKVDKPAKKVDKPERKRKVTKPEPASSSKRGPPVQKNCLKRPASNRAAEKSPKTAPKSDKKAKKEPSAEAQKKFAQEFIKSLKERAEKVPNAGRRAGSGQVIKLGSDCTGLSSDFVALKFALGASDICQTRRKMAMQVHAHFGDTPEAWLQLEVVYHDVTLRDNTVAPRCDIYMSGAPCPAFSTAGKGGGLSDPRGSVLLHSVDYVLTRCHAWHFSRM</sequence>
<dbReference type="EMBL" id="CAMXCT030000478">
    <property type="protein sequence ID" value="CAL4766661.1"/>
    <property type="molecule type" value="Genomic_DNA"/>
</dbReference>
<reference evidence="5" key="2">
    <citation type="submission" date="2024-04" db="EMBL/GenBank/DDBJ databases">
        <authorList>
            <person name="Chen Y."/>
            <person name="Shah S."/>
            <person name="Dougan E. K."/>
            <person name="Thang M."/>
            <person name="Chan C."/>
        </authorList>
    </citation>
    <scope>NUCLEOTIDE SEQUENCE [LARGE SCALE GENOMIC DNA]</scope>
</reference>
<gene>
    <name evidence="4" type="ORF">C1SCF055_LOCUS7305</name>
</gene>
<evidence type="ECO:0000256" key="3">
    <source>
        <dbReference type="SAM" id="MobiDB-lite"/>
    </source>
</evidence>
<feature type="region of interest" description="Disordered" evidence="3">
    <location>
        <begin position="632"/>
        <end position="660"/>
    </location>
</feature>
<dbReference type="SUPFAM" id="SSF53335">
    <property type="entry name" value="S-adenosyl-L-methionine-dependent methyltransferases"/>
    <property type="match status" value="1"/>
</dbReference>
<organism evidence="4">
    <name type="scientific">Cladocopium goreaui</name>
    <dbReference type="NCBI Taxonomy" id="2562237"/>
    <lineage>
        <taxon>Eukaryota</taxon>
        <taxon>Sar</taxon>
        <taxon>Alveolata</taxon>
        <taxon>Dinophyceae</taxon>
        <taxon>Suessiales</taxon>
        <taxon>Symbiodiniaceae</taxon>
        <taxon>Cladocopium</taxon>
    </lineage>
</organism>
<evidence type="ECO:0000256" key="2">
    <source>
        <dbReference type="ARBA" id="ARBA00022679"/>
    </source>
</evidence>
<dbReference type="Proteomes" id="UP001152797">
    <property type="component" value="Unassembled WGS sequence"/>
</dbReference>
<dbReference type="GO" id="GO:0008168">
    <property type="term" value="F:methyltransferase activity"/>
    <property type="evidence" value="ECO:0007669"/>
    <property type="project" value="UniProtKB-KW"/>
</dbReference>
<evidence type="ECO:0000313" key="4">
    <source>
        <dbReference type="EMBL" id="CAI3979349.1"/>
    </source>
</evidence>
<dbReference type="Pfam" id="PF00145">
    <property type="entry name" value="DNA_methylase"/>
    <property type="match status" value="1"/>
</dbReference>
<comment type="caution">
    <text evidence="4">The sequence shown here is derived from an EMBL/GenBank/DDBJ whole genome shotgun (WGS) entry which is preliminary data.</text>
</comment>
<dbReference type="InterPro" id="IPR001525">
    <property type="entry name" value="C5_MeTfrase"/>
</dbReference>
<keyword evidence="6" id="KW-1185">Reference proteome</keyword>
<dbReference type="EMBL" id="CAMXCT020000478">
    <property type="protein sequence ID" value="CAL1132724.1"/>
    <property type="molecule type" value="Genomic_DNA"/>
</dbReference>
<dbReference type="InterPro" id="IPR029063">
    <property type="entry name" value="SAM-dependent_MTases_sf"/>
</dbReference>
<protein>
    <submittedName>
        <fullName evidence="4">Uncharacterized protein</fullName>
    </submittedName>
</protein>
<dbReference type="Gene3D" id="3.40.50.150">
    <property type="entry name" value="Vaccinia Virus protein VP39"/>
    <property type="match status" value="1"/>
</dbReference>
<evidence type="ECO:0000313" key="6">
    <source>
        <dbReference type="Proteomes" id="UP001152797"/>
    </source>
</evidence>